<protein>
    <submittedName>
        <fullName evidence="1">Uncharacterized protein</fullName>
    </submittedName>
</protein>
<accession>A0A653NTE6</accession>
<dbReference type="EMBL" id="CABWLR010000002">
    <property type="protein sequence ID" value="VXB20269.1"/>
    <property type="molecule type" value="Genomic_DNA"/>
</dbReference>
<gene>
    <name evidence="1" type="ORF">MARI151_20004</name>
</gene>
<dbReference type="AntiFam" id="ANF00013">
    <property type="entry name" value="tRNA translation"/>
</dbReference>
<evidence type="ECO:0000313" key="2">
    <source>
        <dbReference type="Proteomes" id="UP000430202"/>
    </source>
</evidence>
<dbReference type="AlphaFoldDB" id="A0A653NTE6"/>
<organism evidence="1 2">
    <name type="scientific">Maribacter litoralis</name>
    <dbReference type="NCBI Taxonomy" id="2059726"/>
    <lineage>
        <taxon>Bacteria</taxon>
        <taxon>Pseudomonadati</taxon>
        <taxon>Bacteroidota</taxon>
        <taxon>Flavobacteriia</taxon>
        <taxon>Flavobacteriales</taxon>
        <taxon>Flavobacteriaceae</taxon>
        <taxon>Maribacter</taxon>
    </lineage>
</organism>
<reference evidence="1 2" key="1">
    <citation type="submission" date="2019-10" db="EMBL/GenBank/DDBJ databases">
        <authorList>
            <person name="Karimi E."/>
        </authorList>
    </citation>
    <scope>NUCLEOTIDE SEQUENCE [LARGE SCALE GENOMIC DNA]</scope>
    <source>
        <strain evidence="1">Maribacter sp. 151</strain>
    </source>
</reference>
<name>A0A653NTE6_9FLAO</name>
<evidence type="ECO:0000313" key="1">
    <source>
        <dbReference type="EMBL" id="VXB20269.1"/>
    </source>
</evidence>
<proteinExistence type="predicted"/>
<sequence>MKEILEVVLPVNCKLATADLWNGGLAQLARAPALHAGGHRFDSDILHQAMPVDMK</sequence>
<keyword evidence="2" id="KW-1185">Reference proteome</keyword>
<dbReference type="Proteomes" id="UP000430202">
    <property type="component" value="Unassembled WGS sequence"/>
</dbReference>